<reference evidence="3" key="1">
    <citation type="journal article" date="2019" name="Int. J. Syst. Evol. Microbiol.">
        <title>The Global Catalogue of Microorganisms (GCM) 10K type strain sequencing project: providing services to taxonomists for standard genome sequencing and annotation.</title>
        <authorList>
            <consortium name="The Broad Institute Genomics Platform"/>
            <consortium name="The Broad Institute Genome Sequencing Center for Infectious Disease"/>
            <person name="Wu L."/>
            <person name="Ma J."/>
        </authorList>
    </citation>
    <scope>NUCLEOTIDE SEQUENCE [LARGE SCALE GENOMIC DNA]</scope>
    <source>
        <strain evidence="3">JCM 14718</strain>
    </source>
</reference>
<sequence>MPPGAKEGLQLGGREGDGVADPTDAELESIERPNGSDLRLGTIHDVDRNEGGAMSREALDLVIRHNGWKFQERTVSADPNDSDDLRQVLLDAIKRDGWDERRIDEFEMDVRYANDRRLVTTFAVTS</sequence>
<organism evidence="2 3">
    <name type="scientific">Fodinicola feengrottensis</name>
    <dbReference type="NCBI Taxonomy" id="435914"/>
    <lineage>
        <taxon>Bacteria</taxon>
        <taxon>Bacillati</taxon>
        <taxon>Actinomycetota</taxon>
        <taxon>Actinomycetes</taxon>
        <taxon>Mycobacteriales</taxon>
        <taxon>Fodinicola</taxon>
    </lineage>
</organism>
<feature type="region of interest" description="Disordered" evidence="1">
    <location>
        <begin position="1"/>
        <end position="42"/>
    </location>
</feature>
<gene>
    <name evidence="2" type="ORF">GCM10009765_26650</name>
</gene>
<evidence type="ECO:0000256" key="1">
    <source>
        <dbReference type="SAM" id="MobiDB-lite"/>
    </source>
</evidence>
<evidence type="ECO:0000313" key="3">
    <source>
        <dbReference type="Proteomes" id="UP001500618"/>
    </source>
</evidence>
<name>A0ABP4SP30_9ACTN</name>
<evidence type="ECO:0000313" key="2">
    <source>
        <dbReference type="EMBL" id="GAA1676025.1"/>
    </source>
</evidence>
<dbReference type="EMBL" id="BAAANY010000009">
    <property type="protein sequence ID" value="GAA1676025.1"/>
    <property type="molecule type" value="Genomic_DNA"/>
</dbReference>
<dbReference type="Proteomes" id="UP001500618">
    <property type="component" value="Unassembled WGS sequence"/>
</dbReference>
<proteinExistence type="predicted"/>
<protein>
    <submittedName>
        <fullName evidence="2">Uncharacterized protein</fullName>
    </submittedName>
</protein>
<keyword evidence="3" id="KW-1185">Reference proteome</keyword>
<accession>A0ABP4SP30</accession>
<comment type="caution">
    <text evidence="2">The sequence shown here is derived from an EMBL/GenBank/DDBJ whole genome shotgun (WGS) entry which is preliminary data.</text>
</comment>